<dbReference type="AlphaFoldDB" id="A0A0R2NGL8"/>
<protein>
    <recommendedName>
        <fullName evidence="1">AAA domain-containing protein</fullName>
    </recommendedName>
</protein>
<proteinExistence type="predicted"/>
<dbReference type="PANTHER" id="PTHR13696:SF99">
    <property type="entry name" value="COBYRINIC ACID AC-DIAMIDE SYNTHASE"/>
    <property type="match status" value="1"/>
</dbReference>
<dbReference type="OrthoDB" id="9815116at2"/>
<dbReference type="CDD" id="cd02042">
    <property type="entry name" value="ParAB_family"/>
    <property type="match status" value="1"/>
</dbReference>
<dbReference type="EMBL" id="JQCQ01000017">
    <property type="protein sequence ID" value="KRO24977.1"/>
    <property type="molecule type" value="Genomic_DNA"/>
</dbReference>
<dbReference type="PANTHER" id="PTHR13696">
    <property type="entry name" value="P-LOOP CONTAINING NUCLEOSIDE TRIPHOSPHATE HYDROLASE"/>
    <property type="match status" value="1"/>
</dbReference>
<dbReference type="Proteomes" id="UP000051249">
    <property type="component" value="Unassembled WGS sequence"/>
</dbReference>
<name>A0A0R2NGL8_9LACO</name>
<keyword evidence="3" id="KW-1185">Reference proteome</keyword>
<dbReference type="SUPFAM" id="SSF52540">
    <property type="entry name" value="P-loop containing nucleoside triphosphate hydrolases"/>
    <property type="match status" value="1"/>
</dbReference>
<gene>
    <name evidence="2" type="ORF">IV88_GL000462</name>
</gene>
<evidence type="ECO:0000313" key="3">
    <source>
        <dbReference type="Proteomes" id="UP000051249"/>
    </source>
</evidence>
<organism evidence="2 3">
    <name type="scientific">Pediococcus argentinicus</name>
    <dbReference type="NCBI Taxonomy" id="480391"/>
    <lineage>
        <taxon>Bacteria</taxon>
        <taxon>Bacillati</taxon>
        <taxon>Bacillota</taxon>
        <taxon>Bacilli</taxon>
        <taxon>Lactobacillales</taxon>
        <taxon>Lactobacillaceae</taxon>
        <taxon>Pediococcus</taxon>
    </lineage>
</organism>
<dbReference type="PATRIC" id="fig|480391.4.peg.469"/>
<comment type="caution">
    <text evidence="2">The sequence shown here is derived from an EMBL/GenBank/DDBJ whole genome shotgun (WGS) entry which is preliminary data.</text>
</comment>
<evidence type="ECO:0000259" key="1">
    <source>
        <dbReference type="Pfam" id="PF13614"/>
    </source>
</evidence>
<dbReference type="InterPro" id="IPR025669">
    <property type="entry name" value="AAA_dom"/>
</dbReference>
<sequence>MTETNKNLEYDQLYFGADGTVSGARDCTVYVVGNFKGGVGKTKTLTMLAYTSAVYKNRKTLVIDLDPQANASSILAKTGGIKIIDKNIYKGFIEGDLTSQVTPIMENLDLISSVTQFKNLPKLLMSKFPNNDEAQINYLNELLKPLKEKYDAIYIDVPPTISDFSDNAMMAADYCIIVLQTQELSLDGAQTYIDYMQYLINTYNKQLQVLGIVPCMLRPGGRVDDKILNDAKKSYGNNVLETIVKYQERLKVYDVEGIHLKKNISKTPDQWDLKAHTVFKNVLTELDQHQQEFEKVE</sequence>
<dbReference type="Gene3D" id="3.40.50.300">
    <property type="entry name" value="P-loop containing nucleotide triphosphate hydrolases"/>
    <property type="match status" value="1"/>
</dbReference>
<dbReference type="RefSeq" id="WP_057799478.1">
    <property type="nucleotide sequence ID" value="NZ_BJZZ01000044.1"/>
</dbReference>
<dbReference type="InterPro" id="IPR027417">
    <property type="entry name" value="P-loop_NTPase"/>
</dbReference>
<dbReference type="Pfam" id="PF13614">
    <property type="entry name" value="AAA_31"/>
    <property type="match status" value="1"/>
</dbReference>
<feature type="domain" description="AAA" evidence="1">
    <location>
        <begin position="29"/>
        <end position="209"/>
    </location>
</feature>
<accession>A0A0R2NGL8</accession>
<evidence type="ECO:0000313" key="2">
    <source>
        <dbReference type="EMBL" id="KRO24977.1"/>
    </source>
</evidence>
<dbReference type="InterPro" id="IPR050678">
    <property type="entry name" value="DNA_Partitioning_ATPase"/>
</dbReference>
<reference evidence="2 3" key="1">
    <citation type="journal article" date="2015" name="Genome Announc.">
        <title>Expanding the biotechnology potential of lactobacilli through comparative genomics of 213 strains and associated genera.</title>
        <authorList>
            <person name="Sun Z."/>
            <person name="Harris H.M."/>
            <person name="McCann A."/>
            <person name="Guo C."/>
            <person name="Argimon S."/>
            <person name="Zhang W."/>
            <person name="Yang X."/>
            <person name="Jeffery I.B."/>
            <person name="Cooney J.C."/>
            <person name="Kagawa T.F."/>
            <person name="Liu W."/>
            <person name="Song Y."/>
            <person name="Salvetti E."/>
            <person name="Wrobel A."/>
            <person name="Rasinkangas P."/>
            <person name="Parkhill J."/>
            <person name="Rea M.C."/>
            <person name="O'Sullivan O."/>
            <person name="Ritari J."/>
            <person name="Douillard F.P."/>
            <person name="Paul Ross R."/>
            <person name="Yang R."/>
            <person name="Briner A.E."/>
            <person name="Felis G.E."/>
            <person name="de Vos W.M."/>
            <person name="Barrangou R."/>
            <person name="Klaenhammer T.R."/>
            <person name="Caufield P.W."/>
            <person name="Cui Y."/>
            <person name="Zhang H."/>
            <person name="O'Toole P.W."/>
        </authorList>
    </citation>
    <scope>NUCLEOTIDE SEQUENCE [LARGE SCALE GENOMIC DNA]</scope>
    <source>
        <strain evidence="2 3">DSM 23026</strain>
    </source>
</reference>